<sequence>MAELADVMIREARREDCQALIDLSREIAHYHKHYDAPQLDVQVLERDIFDTGHANSGFYVAVHNDDVIGYGHFFYTYTLRLGRNMHLQDLYVKEKFRNHRIGDKILQAIAKRAVEENITRIEFVVTDWNPAKKFYTRKGATDKTRVEDFHFYEFNQTAIRNIAMGN</sequence>
<keyword evidence="2" id="KW-1185">Reference proteome</keyword>
<name>A0ACC2PL40_9HYME</name>
<dbReference type="Proteomes" id="UP001239111">
    <property type="component" value="Chromosome 1"/>
</dbReference>
<comment type="caution">
    <text evidence="1">The sequence shown here is derived from an EMBL/GenBank/DDBJ whole genome shotgun (WGS) entry which is preliminary data.</text>
</comment>
<accession>A0ACC2PL40</accession>
<dbReference type="EMBL" id="CM056741">
    <property type="protein sequence ID" value="KAJ8684125.1"/>
    <property type="molecule type" value="Genomic_DNA"/>
</dbReference>
<proteinExistence type="predicted"/>
<evidence type="ECO:0000313" key="1">
    <source>
        <dbReference type="EMBL" id="KAJ8684125.1"/>
    </source>
</evidence>
<protein>
    <submittedName>
        <fullName evidence="1">Uncharacterized protein</fullName>
    </submittedName>
</protein>
<organism evidence="1 2">
    <name type="scientific">Eretmocerus hayati</name>
    <dbReference type="NCBI Taxonomy" id="131215"/>
    <lineage>
        <taxon>Eukaryota</taxon>
        <taxon>Metazoa</taxon>
        <taxon>Ecdysozoa</taxon>
        <taxon>Arthropoda</taxon>
        <taxon>Hexapoda</taxon>
        <taxon>Insecta</taxon>
        <taxon>Pterygota</taxon>
        <taxon>Neoptera</taxon>
        <taxon>Endopterygota</taxon>
        <taxon>Hymenoptera</taxon>
        <taxon>Apocrita</taxon>
        <taxon>Proctotrupomorpha</taxon>
        <taxon>Chalcidoidea</taxon>
        <taxon>Aphelinidae</taxon>
        <taxon>Aphelininae</taxon>
        <taxon>Eretmocerus</taxon>
    </lineage>
</organism>
<reference evidence="1" key="1">
    <citation type="submission" date="2023-04" db="EMBL/GenBank/DDBJ databases">
        <title>A chromosome-level genome assembly of the parasitoid wasp Eretmocerus hayati.</title>
        <authorList>
            <person name="Zhong Y."/>
            <person name="Liu S."/>
            <person name="Liu Y."/>
        </authorList>
    </citation>
    <scope>NUCLEOTIDE SEQUENCE</scope>
    <source>
        <strain evidence="1">ZJU_SS_LIU_2023</strain>
    </source>
</reference>
<evidence type="ECO:0000313" key="2">
    <source>
        <dbReference type="Proteomes" id="UP001239111"/>
    </source>
</evidence>
<gene>
    <name evidence="1" type="ORF">QAD02_019917</name>
</gene>